<dbReference type="Gene3D" id="3.40.470.10">
    <property type="entry name" value="Uracil-DNA glycosylase-like domain"/>
    <property type="match status" value="1"/>
</dbReference>
<reference evidence="10" key="1">
    <citation type="submission" date="2025-08" db="UniProtKB">
        <authorList>
            <consortium name="Ensembl"/>
        </authorList>
    </citation>
    <scope>IDENTIFICATION</scope>
</reference>
<evidence type="ECO:0000313" key="11">
    <source>
        <dbReference type="Proteomes" id="UP000472273"/>
    </source>
</evidence>
<dbReference type="SUPFAM" id="SSF52141">
    <property type="entry name" value="Uracil-DNA glycosylase-like"/>
    <property type="match status" value="1"/>
</dbReference>
<dbReference type="Ensembl" id="ENSPTXT00000010532.1">
    <property type="protein sequence ID" value="ENSPTXP00000010186.1"/>
    <property type="gene ID" value="ENSPTXG00000007233.1"/>
</dbReference>
<dbReference type="PANTHER" id="PTHR13235:SF2">
    <property type="entry name" value="SINGLE-STRAND SELECTIVE MONOFUNCTIONAL URACIL DNA GLYCOSYLASE"/>
    <property type="match status" value="1"/>
</dbReference>
<organism evidence="10 11">
    <name type="scientific">Pseudonaja textilis</name>
    <name type="common">Eastern brown snake</name>
    <dbReference type="NCBI Taxonomy" id="8673"/>
    <lineage>
        <taxon>Eukaryota</taxon>
        <taxon>Metazoa</taxon>
        <taxon>Chordata</taxon>
        <taxon>Craniata</taxon>
        <taxon>Vertebrata</taxon>
        <taxon>Euteleostomi</taxon>
        <taxon>Lepidosauria</taxon>
        <taxon>Squamata</taxon>
        <taxon>Bifurcata</taxon>
        <taxon>Unidentata</taxon>
        <taxon>Episquamata</taxon>
        <taxon>Toxicofera</taxon>
        <taxon>Serpentes</taxon>
        <taxon>Colubroidea</taxon>
        <taxon>Elapidae</taxon>
        <taxon>Hydrophiinae</taxon>
        <taxon>Pseudonaja</taxon>
    </lineage>
</organism>
<dbReference type="GO" id="GO:0017065">
    <property type="term" value="F:single-strand selective uracil DNA N-glycosylase activity"/>
    <property type="evidence" value="ECO:0007669"/>
    <property type="project" value="Ensembl"/>
</dbReference>
<dbReference type="OMA" id="VANYCPL"/>
<dbReference type="InterPro" id="IPR036895">
    <property type="entry name" value="Uracil-DNA_glycosylase-like_sf"/>
</dbReference>
<gene>
    <name evidence="10" type="primary">SMUG1</name>
</gene>
<dbReference type="Pfam" id="PF03167">
    <property type="entry name" value="UDG"/>
    <property type="match status" value="1"/>
</dbReference>
<evidence type="ECO:0000256" key="8">
    <source>
        <dbReference type="SAM" id="Phobius"/>
    </source>
</evidence>
<evidence type="ECO:0000256" key="2">
    <source>
        <dbReference type="ARBA" id="ARBA00007889"/>
    </source>
</evidence>
<dbReference type="GO" id="GO:0006284">
    <property type="term" value="P:base-excision repair"/>
    <property type="evidence" value="ECO:0007669"/>
    <property type="project" value="Ensembl"/>
</dbReference>
<dbReference type="AlphaFoldDB" id="A0A670YNN6"/>
<proteinExistence type="inferred from homology"/>
<evidence type="ECO:0000256" key="4">
    <source>
        <dbReference type="ARBA" id="ARBA00022801"/>
    </source>
</evidence>
<feature type="domain" description="Uracil-DNA glycosylase-like" evidence="9">
    <location>
        <begin position="122"/>
        <end position="297"/>
    </location>
</feature>
<dbReference type="FunFam" id="3.40.470.10:FF:000005">
    <property type="entry name" value="Single-strand selective monofunctional uracil DNA glycosylase"/>
    <property type="match status" value="1"/>
</dbReference>
<comment type="subcellular location">
    <subcellularLocation>
        <location evidence="1">Nucleus</location>
    </subcellularLocation>
</comment>
<dbReference type="GO" id="GO:0003677">
    <property type="term" value="F:DNA binding"/>
    <property type="evidence" value="ECO:0007669"/>
    <property type="project" value="UniProtKB-KW"/>
</dbReference>
<dbReference type="GeneTree" id="ENSGT00390000004897"/>
<evidence type="ECO:0000256" key="3">
    <source>
        <dbReference type="ARBA" id="ARBA00022763"/>
    </source>
</evidence>
<evidence type="ECO:0000313" key="10">
    <source>
        <dbReference type="Ensembl" id="ENSPTXP00000010186.1"/>
    </source>
</evidence>
<sequence length="320" mass="36050">MDNIIIYIHLSVCLPLPICLFIYHISEPPISLKERGIFLYTHTYISGTDVFFSSVPGGAVPMNSWEVPMNFLEEGGLAERFLHIEREQIVRLNSLSFLDPVQYVYNPLDYAWEPHQDYVRKYCHSRKEVLFLGMNPGPFGMAQTGVPFGAVQLVRDWLQISGQVFRPACEHPKRPIRGLECPHTEVSGARFWGFFRSVCTKPEKFFQHCFVHNHCPLLFVSQSGRNLTPADLPAARREQLLQICDDALCEAVKLLGVATVVGVGRFAEQRAHKALSAAGIPVRVEGVMHPSPRNPKANKGWDAIIRAKLEELGLMALITD</sequence>
<dbReference type="GO" id="GO:0005829">
    <property type="term" value="C:cytosol"/>
    <property type="evidence" value="ECO:0007669"/>
    <property type="project" value="Ensembl"/>
</dbReference>
<dbReference type="CDD" id="cd19374">
    <property type="entry name" value="UDG-F3_SMUG1-like"/>
    <property type="match status" value="1"/>
</dbReference>
<dbReference type="InterPro" id="IPR039134">
    <property type="entry name" value="SMUG1"/>
</dbReference>
<protein>
    <submittedName>
        <fullName evidence="10">Single-strand-selective monofunctional uracil-DNA glycosylase 1</fullName>
    </submittedName>
</protein>
<keyword evidence="4" id="KW-0378">Hydrolase</keyword>
<evidence type="ECO:0000256" key="6">
    <source>
        <dbReference type="ARBA" id="ARBA00023204"/>
    </source>
</evidence>
<dbReference type="PANTHER" id="PTHR13235">
    <property type="entry name" value="SINGLE-STRAND SELECTIVE MONOFUNCTIONAL URACIL DNA GLYCOSYLASE"/>
    <property type="match status" value="1"/>
</dbReference>
<keyword evidence="3" id="KW-0227">DNA damage</keyword>
<keyword evidence="7" id="KW-0539">Nucleus</keyword>
<keyword evidence="8" id="KW-0812">Transmembrane</keyword>
<dbReference type="InterPro" id="IPR005122">
    <property type="entry name" value="Uracil-DNA_glycosylase-like"/>
</dbReference>
<evidence type="ECO:0000256" key="7">
    <source>
        <dbReference type="ARBA" id="ARBA00023242"/>
    </source>
</evidence>
<evidence type="ECO:0000256" key="1">
    <source>
        <dbReference type="ARBA" id="ARBA00004123"/>
    </source>
</evidence>
<keyword evidence="8" id="KW-1133">Transmembrane helix</keyword>
<accession>A0A670YNN6</accession>
<dbReference type="GO" id="GO:0005654">
    <property type="term" value="C:nucleoplasm"/>
    <property type="evidence" value="ECO:0007669"/>
    <property type="project" value="Ensembl"/>
</dbReference>
<name>A0A670YNN6_PSETE</name>
<feature type="transmembrane region" description="Helical" evidence="8">
    <location>
        <begin position="6"/>
        <end position="25"/>
    </location>
</feature>
<keyword evidence="11" id="KW-1185">Reference proteome</keyword>
<dbReference type="Proteomes" id="UP000472273">
    <property type="component" value="Unplaced"/>
</dbReference>
<evidence type="ECO:0000259" key="9">
    <source>
        <dbReference type="Pfam" id="PF03167"/>
    </source>
</evidence>
<dbReference type="GO" id="GO:0001650">
    <property type="term" value="C:fibrillar center"/>
    <property type="evidence" value="ECO:0007669"/>
    <property type="project" value="Ensembl"/>
</dbReference>
<keyword evidence="6" id="KW-0234">DNA repair</keyword>
<keyword evidence="8" id="KW-0472">Membrane</keyword>
<comment type="similarity">
    <text evidence="2">Belongs to the uracil-DNA glycosylase (UDG) superfamily. SMUG1 family.</text>
</comment>
<evidence type="ECO:0000256" key="5">
    <source>
        <dbReference type="ARBA" id="ARBA00023125"/>
    </source>
</evidence>
<keyword evidence="5" id="KW-0238">DNA-binding</keyword>
<dbReference type="GO" id="GO:0000703">
    <property type="term" value="F:oxidized pyrimidine nucleobase lesion DNA N-glycosylase activity"/>
    <property type="evidence" value="ECO:0007669"/>
    <property type="project" value="TreeGrafter"/>
</dbReference>
<reference evidence="10" key="2">
    <citation type="submission" date="2025-09" db="UniProtKB">
        <authorList>
            <consortium name="Ensembl"/>
        </authorList>
    </citation>
    <scope>IDENTIFICATION</scope>
</reference>